<dbReference type="GO" id="GO:0004190">
    <property type="term" value="F:aspartic-type endopeptidase activity"/>
    <property type="evidence" value="ECO:0007669"/>
    <property type="project" value="InterPro"/>
</dbReference>
<dbReference type="OrthoDB" id="4095285at2759"/>
<dbReference type="AlphaFoldDB" id="A0A170R033"/>
<keyword evidence="3" id="KW-0732">Signal</keyword>
<feature type="signal peptide" evidence="3">
    <location>
        <begin position="1"/>
        <end position="20"/>
    </location>
</feature>
<evidence type="ECO:0000313" key="6">
    <source>
        <dbReference type="Proteomes" id="UP000189580"/>
    </source>
</evidence>
<name>A0A170R033_9ASCO</name>
<dbReference type="KEGG" id="slb:AWJ20_3683"/>
<evidence type="ECO:0000256" key="1">
    <source>
        <dbReference type="ARBA" id="ARBA00007447"/>
    </source>
</evidence>
<dbReference type="PANTHER" id="PTHR47966">
    <property type="entry name" value="BETA-SITE APP-CLEAVING ENZYME, ISOFORM A-RELATED"/>
    <property type="match status" value="1"/>
</dbReference>
<feature type="active site" evidence="2">
    <location>
        <position position="138"/>
    </location>
</feature>
<dbReference type="SUPFAM" id="SSF50630">
    <property type="entry name" value="Acid proteases"/>
    <property type="match status" value="1"/>
</dbReference>
<reference evidence="5 6" key="1">
    <citation type="submission" date="2016-02" db="EMBL/GenBank/DDBJ databases">
        <title>Complete genome sequence and transcriptome regulation of the pentose utilising yeast Sugiyamaella lignohabitans.</title>
        <authorList>
            <person name="Bellasio M."/>
            <person name="Peymann A."/>
            <person name="Valli M."/>
            <person name="Sipitzky M."/>
            <person name="Graf A."/>
            <person name="Sauer M."/>
            <person name="Marx H."/>
            <person name="Mattanovich D."/>
        </authorList>
    </citation>
    <scope>NUCLEOTIDE SEQUENCE [LARGE SCALE GENOMIC DNA]</scope>
    <source>
        <strain evidence="5 6">CBS 10342</strain>
    </source>
</reference>
<evidence type="ECO:0000313" key="5">
    <source>
        <dbReference type="EMBL" id="ANB16032.1"/>
    </source>
</evidence>
<dbReference type="EMBL" id="CP014503">
    <property type="protein sequence ID" value="ANB16032.1"/>
    <property type="molecule type" value="Genomic_DNA"/>
</dbReference>
<dbReference type="PRINTS" id="PR00792">
    <property type="entry name" value="PEPSIN"/>
</dbReference>
<dbReference type="GO" id="GO:0006508">
    <property type="term" value="P:proteolysis"/>
    <property type="evidence" value="ECO:0007669"/>
    <property type="project" value="InterPro"/>
</dbReference>
<evidence type="ECO:0000259" key="4">
    <source>
        <dbReference type="PROSITE" id="PS51767"/>
    </source>
</evidence>
<sequence>MKPSLRSLTVATALATTAVSSPVNDEIASPGAVKFDFHGLMHVARTRSEKLASDFSTSVGEIFDDIFDGPDDKVKAASRAGSDFLQDNTSVGPEVSAVPSAAPANIVNSNVSLTTGYNFYLTNITVGSPPQDIEVGLDTGSPYLWVFGPETSYNNAPRFFPNQSTTFHSSNQSFTGLYGAGGVFGTWGQDNIGIKGAEVNQFPFGVINQYDLASGVPGLLGVGPNSNLTNETYANLPEALYRQGVTKSPAFSVFLDSGSSDGSVIFGGVDKAKFQEPVYVYDIAKTGSEPTYYYQLALSSLALNNGSSYDVFGPAVLDTGSPFSQLPPGFVNQVGQGLGFTYYDKYQCWYKAANYTGPIPDESITMTFGQFNVEIPIEDLIIPGEYMWAQDGPAGAENVQALGLMGTRSYLIGDHLFKHAYVTFNSLAGKIYLAQAVPSSSSDIVDLVGSDFPGAVAGVNNGSSTDPYQSFTYTTLTPIATPTASTGNSNSIITNSISTMVTSAPLFYSAT</sequence>
<dbReference type="InterPro" id="IPR001461">
    <property type="entry name" value="Aspartic_peptidase_A1"/>
</dbReference>
<gene>
    <name evidence="5" type="primary">YPS3</name>
    <name evidence="5" type="ORF">AWJ20_3683</name>
</gene>
<dbReference type="PANTHER" id="PTHR47966:SF65">
    <property type="entry name" value="ASPARTIC-TYPE ENDOPEPTIDASE"/>
    <property type="match status" value="1"/>
</dbReference>
<accession>A0A170R033</accession>
<dbReference type="GeneID" id="30035731"/>
<dbReference type="InterPro" id="IPR033121">
    <property type="entry name" value="PEPTIDASE_A1"/>
</dbReference>
<comment type="similarity">
    <text evidence="1">Belongs to the peptidase A1 family.</text>
</comment>
<evidence type="ECO:0000256" key="3">
    <source>
        <dbReference type="SAM" id="SignalP"/>
    </source>
</evidence>
<dbReference type="Proteomes" id="UP000189580">
    <property type="component" value="Chromosome b"/>
</dbReference>
<keyword evidence="6" id="KW-1185">Reference proteome</keyword>
<dbReference type="InterPro" id="IPR021109">
    <property type="entry name" value="Peptidase_aspartic_dom_sf"/>
</dbReference>
<dbReference type="Gene3D" id="2.40.70.10">
    <property type="entry name" value="Acid Proteases"/>
    <property type="match status" value="2"/>
</dbReference>
<feature type="chain" id="PRO_5007904246" evidence="3">
    <location>
        <begin position="21"/>
        <end position="511"/>
    </location>
</feature>
<feature type="active site" evidence="2">
    <location>
        <position position="318"/>
    </location>
</feature>
<feature type="domain" description="Peptidase A1" evidence="4">
    <location>
        <begin position="120"/>
        <end position="434"/>
    </location>
</feature>
<dbReference type="RefSeq" id="XP_018738509.1">
    <property type="nucleotide sequence ID" value="XM_018880717.1"/>
</dbReference>
<organism evidence="5 6">
    <name type="scientific">Sugiyamaella lignohabitans</name>
    <dbReference type="NCBI Taxonomy" id="796027"/>
    <lineage>
        <taxon>Eukaryota</taxon>
        <taxon>Fungi</taxon>
        <taxon>Dikarya</taxon>
        <taxon>Ascomycota</taxon>
        <taxon>Saccharomycotina</taxon>
        <taxon>Dipodascomycetes</taxon>
        <taxon>Dipodascales</taxon>
        <taxon>Trichomonascaceae</taxon>
        <taxon>Sugiyamaella</taxon>
    </lineage>
</organism>
<evidence type="ECO:0000256" key="2">
    <source>
        <dbReference type="PIRSR" id="PIRSR601461-1"/>
    </source>
</evidence>
<protein>
    <submittedName>
        <fullName evidence="5">Yps3p</fullName>
    </submittedName>
</protein>
<proteinExistence type="inferred from homology"/>
<dbReference type="PROSITE" id="PS51767">
    <property type="entry name" value="PEPTIDASE_A1"/>
    <property type="match status" value="1"/>
</dbReference>
<dbReference type="Pfam" id="PF00026">
    <property type="entry name" value="Asp"/>
    <property type="match status" value="1"/>
</dbReference>